<evidence type="ECO:0000256" key="1">
    <source>
        <dbReference type="SAM" id="Coils"/>
    </source>
</evidence>
<evidence type="ECO:0000313" key="3">
    <source>
        <dbReference type="Proteomes" id="UP000192727"/>
    </source>
</evidence>
<accession>A0A1V0UUN4</accession>
<dbReference type="AlphaFoldDB" id="A0A1V0UUN4"/>
<reference evidence="2 3" key="1">
    <citation type="submission" date="2017-03" db="EMBL/GenBank/DDBJ databases">
        <title>Paenibacillus larvae genome sequencing.</title>
        <authorList>
            <person name="Dingman D.W."/>
        </authorList>
    </citation>
    <scope>NUCLEOTIDE SEQUENCE [LARGE SCALE GENOMIC DNA]</scope>
    <source>
        <strain evidence="2 3">SAG 10367</strain>
    </source>
</reference>
<organism evidence="2 3">
    <name type="scientific">Paenibacillus larvae subsp. pulvifaciens</name>
    <dbReference type="NCBI Taxonomy" id="1477"/>
    <lineage>
        <taxon>Bacteria</taxon>
        <taxon>Bacillati</taxon>
        <taxon>Bacillota</taxon>
        <taxon>Bacilli</taxon>
        <taxon>Bacillales</taxon>
        <taxon>Paenibacillaceae</taxon>
        <taxon>Paenibacillus</taxon>
    </lineage>
</organism>
<name>A0A1V0UUN4_9BACL</name>
<feature type="coiled-coil region" evidence="1">
    <location>
        <begin position="18"/>
        <end position="59"/>
    </location>
</feature>
<dbReference type="EMBL" id="CP020557">
    <property type="protein sequence ID" value="ARF68861.1"/>
    <property type="molecule type" value="Genomic_DNA"/>
</dbReference>
<evidence type="ECO:0000313" key="2">
    <source>
        <dbReference type="EMBL" id="ARF68861.1"/>
    </source>
</evidence>
<gene>
    <name evidence="2" type="ORF">B7C51_15250</name>
</gene>
<dbReference type="Proteomes" id="UP000192727">
    <property type="component" value="Chromosome"/>
</dbReference>
<dbReference type="RefSeq" id="WP_083040609.1">
    <property type="nucleotide sequence ID" value="NZ_CP020557.1"/>
</dbReference>
<keyword evidence="1" id="KW-0175">Coiled coil</keyword>
<sequence length="70" mass="8750">MPVDLVDTPISLVSIRRIHKLNEEEFELRRKIEFHEEKIEEHQNKLKEVKENLEYNRIEKELYKKLIRYE</sequence>
<protein>
    <submittedName>
        <fullName evidence="2">Uncharacterized protein</fullName>
    </submittedName>
</protein>
<proteinExistence type="predicted"/>